<dbReference type="PROSITE" id="PS51340">
    <property type="entry name" value="MOSC"/>
    <property type="match status" value="1"/>
</dbReference>
<dbReference type="InterPro" id="IPR005302">
    <property type="entry name" value="MoCF_Sase_C"/>
</dbReference>
<feature type="domain" description="MOSC" evidence="1">
    <location>
        <begin position="155"/>
        <end position="297"/>
    </location>
</feature>
<keyword evidence="3" id="KW-1185">Reference proteome</keyword>
<dbReference type="AlphaFoldDB" id="A0A6L3VE71"/>
<dbReference type="EMBL" id="WBMR01000254">
    <property type="protein sequence ID" value="KAB2363014.1"/>
    <property type="molecule type" value="Genomic_DNA"/>
</dbReference>
<dbReference type="GO" id="GO:0030151">
    <property type="term" value="F:molybdenum ion binding"/>
    <property type="evidence" value="ECO:0007669"/>
    <property type="project" value="InterPro"/>
</dbReference>
<dbReference type="OrthoDB" id="9793178at2"/>
<accession>A0A6L3VE71</accession>
<name>A0A6L3VE71_9ACTN</name>
<gene>
    <name evidence="2" type="ORF">F9B16_43770</name>
</gene>
<dbReference type="InterPro" id="IPR005303">
    <property type="entry name" value="MOCOS_middle"/>
</dbReference>
<dbReference type="InterPro" id="IPR011037">
    <property type="entry name" value="Pyrv_Knase-like_insert_dom_sf"/>
</dbReference>
<dbReference type="Pfam" id="PF03473">
    <property type="entry name" value="MOSC"/>
    <property type="match status" value="1"/>
</dbReference>
<dbReference type="GO" id="GO:0003824">
    <property type="term" value="F:catalytic activity"/>
    <property type="evidence" value="ECO:0007669"/>
    <property type="project" value="InterPro"/>
</dbReference>
<comment type="caution">
    <text evidence="2">The sequence shown here is derived from an EMBL/GenBank/DDBJ whole genome shotgun (WGS) entry which is preliminary data.</text>
</comment>
<evidence type="ECO:0000313" key="2">
    <source>
        <dbReference type="EMBL" id="KAB2363014.1"/>
    </source>
</evidence>
<dbReference type="GO" id="GO:0030170">
    <property type="term" value="F:pyridoxal phosphate binding"/>
    <property type="evidence" value="ECO:0007669"/>
    <property type="project" value="InterPro"/>
</dbReference>
<dbReference type="Gene3D" id="2.40.33.20">
    <property type="entry name" value="PK beta-barrel domain-like"/>
    <property type="match status" value="1"/>
</dbReference>
<evidence type="ECO:0000259" key="1">
    <source>
        <dbReference type="PROSITE" id="PS51340"/>
    </source>
</evidence>
<sequence>MTAGPGVTARTATIAGVWRHPVKSTAPEPLAEAALTADGGVLGDRAWALRDERRGVIADARTLPALLDAEARYTRPPTPAEPGPPVEITVPGHAPVTSADPDVHERLSAALGRAVTLWPRLPAGEDAHYRRLPPEDGDWDRYLREFFDVADAADVPDLSRLPEAVTTHQTIPGTYFDAFPLHLITDVTLRTLGGLSGGGPAAARRFRPNLLIAVPGDNSGPYPELAWAGRRLRAGTAVLRVTVPTPRCVMISHPAGGLPRDRELLRAVHREAAHDAGVYAAVEEPGVLRPGDRVELLP</sequence>
<dbReference type="Proteomes" id="UP000483004">
    <property type="component" value="Unassembled WGS sequence"/>
</dbReference>
<protein>
    <submittedName>
        <fullName evidence="2">MOSC domain-containing protein</fullName>
    </submittedName>
</protein>
<evidence type="ECO:0000313" key="3">
    <source>
        <dbReference type="Proteomes" id="UP000483004"/>
    </source>
</evidence>
<organism evidence="2 3">
    <name type="scientific">Actinomadura montaniterrae</name>
    <dbReference type="NCBI Taxonomy" id="1803903"/>
    <lineage>
        <taxon>Bacteria</taxon>
        <taxon>Bacillati</taxon>
        <taxon>Actinomycetota</taxon>
        <taxon>Actinomycetes</taxon>
        <taxon>Streptosporangiales</taxon>
        <taxon>Thermomonosporaceae</taxon>
        <taxon>Actinomadura</taxon>
    </lineage>
</organism>
<reference evidence="2 3" key="1">
    <citation type="submission" date="2019-09" db="EMBL/GenBank/DDBJ databases">
        <title>Actinomadura physcomitrii sp. nov., a novel actinomycete isolated from moss [Physcomitrium sphaericum (Ludw) Fuernr].</title>
        <authorList>
            <person name="Liu C."/>
            <person name="Zhuang X."/>
        </authorList>
    </citation>
    <scope>NUCLEOTIDE SEQUENCE [LARGE SCALE GENOMIC DNA]</scope>
    <source>
        <strain evidence="2 3">CYP1-1B</strain>
    </source>
</reference>
<dbReference type="SUPFAM" id="SSF141673">
    <property type="entry name" value="MOSC N-terminal domain-like"/>
    <property type="match status" value="1"/>
</dbReference>
<dbReference type="SUPFAM" id="SSF50800">
    <property type="entry name" value="PK beta-barrel domain-like"/>
    <property type="match status" value="1"/>
</dbReference>
<dbReference type="RefSeq" id="WP_151546170.1">
    <property type="nucleotide sequence ID" value="NZ_WBMR01000254.1"/>
</dbReference>
<proteinExistence type="predicted"/>
<dbReference type="Pfam" id="PF03476">
    <property type="entry name" value="MOSC_N"/>
    <property type="match status" value="1"/>
</dbReference>